<dbReference type="GO" id="GO:0071949">
    <property type="term" value="F:FAD binding"/>
    <property type="evidence" value="ECO:0007669"/>
    <property type="project" value="InterPro"/>
</dbReference>
<dbReference type="FunFam" id="3.30.390.50:FF:000001">
    <property type="entry name" value="Xanthine dehydrogenase oxidase"/>
    <property type="match status" value="1"/>
</dbReference>
<dbReference type="Gene3D" id="1.10.150.120">
    <property type="entry name" value="[2Fe-2S]-binding domain"/>
    <property type="match status" value="1"/>
</dbReference>
<organism evidence="27 28">
    <name type="scientific">Hirundo rustica rustica</name>
    <dbReference type="NCBI Taxonomy" id="333673"/>
    <lineage>
        <taxon>Eukaryota</taxon>
        <taxon>Metazoa</taxon>
        <taxon>Chordata</taxon>
        <taxon>Craniata</taxon>
        <taxon>Vertebrata</taxon>
        <taxon>Euteleostomi</taxon>
        <taxon>Archelosauria</taxon>
        <taxon>Archosauria</taxon>
        <taxon>Dinosauria</taxon>
        <taxon>Saurischia</taxon>
        <taxon>Theropoda</taxon>
        <taxon>Coelurosauria</taxon>
        <taxon>Aves</taxon>
        <taxon>Neognathae</taxon>
        <taxon>Neoaves</taxon>
        <taxon>Telluraves</taxon>
        <taxon>Australaves</taxon>
        <taxon>Passeriformes</taxon>
        <taxon>Sylvioidea</taxon>
        <taxon>Hirundinidae</taxon>
        <taxon>Hirundo</taxon>
    </lineage>
</organism>
<dbReference type="Pfam" id="PF01315">
    <property type="entry name" value="Ald_Xan_dh_C"/>
    <property type="match status" value="1"/>
</dbReference>
<comment type="subcellular location">
    <subcellularLocation>
        <location evidence="3">Cytoplasm</location>
    </subcellularLocation>
    <subcellularLocation>
        <location evidence="2">Peroxisome</location>
    </subcellularLocation>
</comment>
<evidence type="ECO:0000256" key="2">
    <source>
        <dbReference type="ARBA" id="ARBA00004275"/>
    </source>
</evidence>
<evidence type="ECO:0000256" key="7">
    <source>
        <dbReference type="ARBA" id="ARBA00019137"/>
    </source>
</evidence>
<keyword evidence="12 25" id="KW-0479">Metal-binding</keyword>
<dbReference type="InterPro" id="IPR016208">
    <property type="entry name" value="Ald_Oxase/xanthine_DH-like"/>
</dbReference>
<dbReference type="InterPro" id="IPR036683">
    <property type="entry name" value="CO_DH_flav_C_dom_sf"/>
</dbReference>
<evidence type="ECO:0000256" key="21">
    <source>
        <dbReference type="ARBA" id="ARBA00049017"/>
    </source>
</evidence>
<dbReference type="InterPro" id="IPR036884">
    <property type="entry name" value="2Fe-2S-bd_dom_sf"/>
</dbReference>
<feature type="binding site" evidence="25">
    <location>
        <position position="896"/>
    </location>
    <ligand>
        <name>Mo-molybdopterin</name>
        <dbReference type="ChEBI" id="CHEBI:71302"/>
    </ligand>
    <ligandPart>
        <name>Mo</name>
        <dbReference type="ChEBI" id="CHEBI:28685"/>
    </ligandPart>
</feature>
<dbReference type="SUPFAM" id="SSF55447">
    <property type="entry name" value="CO dehydrogenase flavoprotein C-terminal domain-like"/>
    <property type="match status" value="1"/>
</dbReference>
<dbReference type="PROSITE" id="PS00197">
    <property type="entry name" value="2FE2S_FER_1"/>
    <property type="match status" value="1"/>
</dbReference>
<dbReference type="GO" id="GO:0005777">
    <property type="term" value="C:peroxisome"/>
    <property type="evidence" value="ECO:0007669"/>
    <property type="project" value="UniProtKB-SubCell"/>
</dbReference>
<dbReference type="NCBIfam" id="TIGR02963">
    <property type="entry name" value="xanthine_xdhA"/>
    <property type="match status" value="1"/>
</dbReference>
<dbReference type="SUPFAM" id="SSF56176">
    <property type="entry name" value="FAD-binding/transporter-associated domain-like"/>
    <property type="match status" value="1"/>
</dbReference>
<evidence type="ECO:0000256" key="1">
    <source>
        <dbReference type="ARBA" id="ARBA00001974"/>
    </source>
</evidence>
<feature type="binding site" evidence="24">
    <location>
        <position position="488"/>
    </location>
    <ligand>
        <name>FAD</name>
        <dbReference type="ChEBI" id="CHEBI:57692"/>
    </ligand>
</feature>
<dbReference type="SUPFAM" id="SSF56003">
    <property type="entry name" value="Molybdenum cofactor-binding domain"/>
    <property type="match status" value="1"/>
</dbReference>
<evidence type="ECO:0000313" key="27">
    <source>
        <dbReference type="EMBL" id="RMC12319.1"/>
    </source>
</evidence>
<dbReference type="InterPro" id="IPR014307">
    <property type="entry name" value="Xanthine_DH_ssu"/>
</dbReference>
<proteinExistence type="inferred from homology"/>
<dbReference type="GO" id="GO:0005506">
    <property type="term" value="F:iron ion binding"/>
    <property type="evidence" value="ECO:0007669"/>
    <property type="project" value="InterPro"/>
</dbReference>
<comment type="cofactor">
    <cofactor evidence="19">
        <name>[2Fe-2S] cluster</name>
        <dbReference type="ChEBI" id="CHEBI:190135"/>
    </cofactor>
</comment>
<evidence type="ECO:0000256" key="19">
    <source>
        <dbReference type="ARBA" id="ARBA00034078"/>
    </source>
</evidence>
<dbReference type="FunFam" id="1.10.150.120:FF:000001">
    <property type="entry name" value="Aldehyde oxidase 1"/>
    <property type="match status" value="1"/>
</dbReference>
<dbReference type="OrthoDB" id="8300278at2759"/>
<feature type="binding site" evidence="24">
    <location>
        <position position="1009"/>
    </location>
    <ligand>
        <name>substrate</name>
    </ligand>
</feature>
<feature type="binding site" evidence="25">
    <location>
        <position position="187"/>
    </location>
    <ligand>
        <name>[2Fe-2S] cluster</name>
        <dbReference type="ChEBI" id="CHEBI:190135"/>
        <label>1</label>
    </ligand>
</feature>
<evidence type="ECO:0000256" key="13">
    <source>
        <dbReference type="ARBA" id="ARBA00022827"/>
    </source>
</evidence>
<dbReference type="Pfam" id="PF20256">
    <property type="entry name" value="MoCoBD_2"/>
    <property type="match status" value="1"/>
</dbReference>
<feature type="binding site" evidence="25">
    <location>
        <position position="241"/>
    </location>
    <ligand>
        <name>[2Fe-2S] cluster</name>
        <dbReference type="ChEBI" id="CHEBI:190135"/>
        <label>2</label>
    </ligand>
</feature>
<dbReference type="InterPro" id="IPR006058">
    <property type="entry name" value="2Fe2S_fd_BS"/>
</dbReference>
<keyword evidence="14" id="KW-0560">Oxidoreductase</keyword>
<dbReference type="EMBL" id="QRBI01000106">
    <property type="protein sequence ID" value="RMC12319.1"/>
    <property type="molecule type" value="Genomic_DNA"/>
</dbReference>
<dbReference type="InterPro" id="IPR002346">
    <property type="entry name" value="Mopterin_DH_FAD-bd"/>
</dbReference>
<keyword evidence="16 25" id="KW-0411">Iron-sulfur</keyword>
<dbReference type="SMART" id="SM01008">
    <property type="entry name" value="Ald_Xan_dh_C"/>
    <property type="match status" value="1"/>
</dbReference>
<dbReference type="EC" id="1.17.1.4" evidence="5"/>
<dbReference type="GO" id="GO:0051537">
    <property type="term" value="F:2 iron, 2 sulfur cluster binding"/>
    <property type="evidence" value="ECO:0007669"/>
    <property type="project" value="UniProtKB-KW"/>
</dbReference>
<feature type="binding site" evidence="25">
    <location>
        <position position="182"/>
    </location>
    <ligand>
        <name>[2Fe-2S] cluster</name>
        <dbReference type="ChEBI" id="CHEBI:190135"/>
        <label>1</label>
    </ligand>
</feature>
<evidence type="ECO:0000256" key="23">
    <source>
        <dbReference type="PIRSR" id="PIRSR000127-1"/>
    </source>
</evidence>
<dbReference type="FunFam" id="3.30.365.10:FF:000004">
    <property type="entry name" value="Xanthine dehydrogenase oxidase"/>
    <property type="match status" value="1"/>
</dbReference>
<evidence type="ECO:0000256" key="20">
    <source>
        <dbReference type="ARBA" id="ARBA00047378"/>
    </source>
</evidence>
<dbReference type="Pfam" id="PF00941">
    <property type="entry name" value="FAD_binding_5"/>
    <property type="match status" value="1"/>
</dbReference>
<dbReference type="InterPro" id="IPR037165">
    <property type="entry name" value="AldOxase/xan_DH_Mopterin-bd_sf"/>
</dbReference>
<comment type="caution">
    <text evidence="27">The sequence shown here is derived from an EMBL/GenBank/DDBJ whole genome shotgun (WGS) entry which is preliminary data.</text>
</comment>
<comment type="catalytic activity">
    <reaction evidence="22">
        <text>hypoxanthine + NAD(+) + H2O = xanthine + NADH + H(+)</text>
        <dbReference type="Rhea" id="RHEA:24670"/>
        <dbReference type="ChEBI" id="CHEBI:15377"/>
        <dbReference type="ChEBI" id="CHEBI:15378"/>
        <dbReference type="ChEBI" id="CHEBI:17368"/>
        <dbReference type="ChEBI" id="CHEBI:17712"/>
        <dbReference type="ChEBI" id="CHEBI:57540"/>
        <dbReference type="ChEBI" id="CHEBI:57945"/>
        <dbReference type="EC" id="1.17.1.4"/>
    </reaction>
</comment>
<comment type="cofactor">
    <cofactor evidence="25">
        <name>[2Fe-2S] cluster</name>
        <dbReference type="ChEBI" id="CHEBI:190135"/>
    </cofactor>
    <text evidence="25">Binds 2 [2Fe-2S] clusters.</text>
</comment>
<dbReference type="GO" id="GO:0043546">
    <property type="term" value="F:molybdopterin cofactor binding"/>
    <property type="evidence" value="ECO:0007669"/>
    <property type="project" value="InterPro"/>
</dbReference>
<feature type="binding site" evidence="25">
    <location>
        <position position="927"/>
    </location>
    <ligand>
        <name>Mo-molybdopterin</name>
        <dbReference type="ChEBI" id="CHEBI:71302"/>
    </ligand>
    <ligandPart>
        <name>Mo</name>
        <dbReference type="ChEBI" id="CHEBI:28685"/>
    </ligandPart>
</feature>
<comment type="cofactor">
    <cofactor evidence="1 24">
        <name>FAD</name>
        <dbReference type="ChEBI" id="CHEBI:57692"/>
    </cofactor>
</comment>
<dbReference type="Proteomes" id="UP000269221">
    <property type="component" value="Unassembled WGS sequence"/>
</dbReference>
<evidence type="ECO:0000256" key="12">
    <source>
        <dbReference type="ARBA" id="ARBA00022723"/>
    </source>
</evidence>
<dbReference type="SUPFAM" id="SSF54292">
    <property type="entry name" value="2Fe-2S ferredoxin-like"/>
    <property type="match status" value="1"/>
</dbReference>
<dbReference type="FunFam" id="3.30.365.10:FF:000003">
    <property type="entry name" value="Aldehyde oxidase 1"/>
    <property type="match status" value="1"/>
</dbReference>
<dbReference type="GO" id="GO:0030151">
    <property type="term" value="F:molybdenum ion binding"/>
    <property type="evidence" value="ECO:0007669"/>
    <property type="project" value="InterPro"/>
</dbReference>
<gene>
    <name evidence="27" type="ORF">DUI87_09832</name>
</gene>
<dbReference type="InterPro" id="IPR000674">
    <property type="entry name" value="Ald_Oxase/Xan_DH_a/b"/>
</dbReference>
<feature type="binding site" evidence="25">
    <location>
        <position position="278"/>
    </location>
    <ligand>
        <name>[2Fe-2S] cluster</name>
        <dbReference type="ChEBI" id="CHEBI:190135"/>
        <label>2</label>
    </ligand>
</feature>
<protein>
    <recommendedName>
        <fullName evidence="7">Xanthine dehydrogenase/oxidase</fullName>
        <ecNumber evidence="5">1.17.1.4</ecNumber>
        <ecNumber evidence="6">1.17.3.2</ecNumber>
    </recommendedName>
</protein>
<dbReference type="FunFam" id="3.30.465.10:FF:000004">
    <property type="entry name" value="Xanthine dehydrogenase/oxidase"/>
    <property type="match status" value="1"/>
</dbReference>
<keyword evidence="17" id="KW-0520">NAD</keyword>
<keyword evidence="13 24" id="KW-0274">FAD</keyword>
<dbReference type="InterPro" id="IPR008274">
    <property type="entry name" value="AldOxase/xan_DH_MoCoBD1"/>
</dbReference>
<dbReference type="PIRSF" id="PIRSF000127">
    <property type="entry name" value="Xanthine_DH"/>
    <property type="match status" value="1"/>
</dbReference>
<dbReference type="Pfam" id="PF02738">
    <property type="entry name" value="MoCoBD_1"/>
    <property type="match status" value="1"/>
</dbReference>
<keyword evidence="11 25" id="KW-0001">2Fe-2S</keyword>
<dbReference type="FunFam" id="3.90.1170.50:FF:000002">
    <property type="entry name" value="Xanthine dehydrogenase/oxidase"/>
    <property type="match status" value="1"/>
</dbReference>
<dbReference type="Gene3D" id="3.30.390.50">
    <property type="entry name" value="CO dehydrogenase flavoprotein, C-terminal domain"/>
    <property type="match status" value="1"/>
</dbReference>
<dbReference type="InterPro" id="IPR036318">
    <property type="entry name" value="FAD-bd_PCMH-like_sf"/>
</dbReference>
<dbReference type="Gene3D" id="3.30.465.10">
    <property type="match status" value="1"/>
</dbReference>
<dbReference type="SMART" id="SM01092">
    <property type="entry name" value="CO_deh_flav_C"/>
    <property type="match status" value="1"/>
</dbReference>
<dbReference type="InterPro" id="IPR016167">
    <property type="entry name" value="FAD-bd_PCMH_sub1"/>
</dbReference>
<dbReference type="FunFam" id="3.30.365.10:FF:000001">
    <property type="entry name" value="Xanthine dehydrogenase oxidase"/>
    <property type="match status" value="1"/>
</dbReference>
<evidence type="ECO:0000256" key="24">
    <source>
        <dbReference type="PIRSR" id="PIRSR000127-2"/>
    </source>
</evidence>
<feature type="binding site" evidence="25">
    <location>
        <position position="244"/>
    </location>
    <ligand>
        <name>[2Fe-2S] cluster</name>
        <dbReference type="ChEBI" id="CHEBI:190135"/>
        <label>2</label>
    </ligand>
</feature>
<dbReference type="InterPro" id="IPR002888">
    <property type="entry name" value="2Fe-2S-bd"/>
</dbReference>
<comment type="catalytic activity">
    <reaction evidence="21">
        <text>xanthine + NAD(+) + H2O = urate + NADH + H(+)</text>
        <dbReference type="Rhea" id="RHEA:16669"/>
        <dbReference type="ChEBI" id="CHEBI:15377"/>
        <dbReference type="ChEBI" id="CHEBI:15378"/>
        <dbReference type="ChEBI" id="CHEBI:17712"/>
        <dbReference type="ChEBI" id="CHEBI:17775"/>
        <dbReference type="ChEBI" id="CHEBI:57540"/>
        <dbReference type="ChEBI" id="CHEBI:57945"/>
        <dbReference type="EC" id="1.17.1.4"/>
    </reaction>
</comment>
<dbReference type="SUPFAM" id="SSF54665">
    <property type="entry name" value="CO dehydrogenase molybdoprotein N-domain-like"/>
    <property type="match status" value="1"/>
</dbReference>
<feature type="binding site" evidence="24">
    <location>
        <position position="1139"/>
    </location>
    <ligand>
        <name>substrate</name>
    </ligand>
</feature>
<dbReference type="InterPro" id="IPR036010">
    <property type="entry name" value="2Fe-2S_ferredoxin-like_sf"/>
</dbReference>
<keyword evidence="8" id="KW-0963">Cytoplasm</keyword>
<feature type="binding site" evidence="25">
    <location>
        <position position="1041"/>
    </location>
    <ligand>
        <name>Mo-molybdopterin</name>
        <dbReference type="ChEBI" id="CHEBI:71302"/>
    </ligand>
    <ligandPart>
        <name>Mo</name>
        <dbReference type="ChEBI" id="CHEBI:28685"/>
    </ligandPart>
</feature>
<dbReference type="Pfam" id="PF01799">
    <property type="entry name" value="Fer2_2"/>
    <property type="match status" value="1"/>
</dbReference>
<reference evidence="27 28" key="1">
    <citation type="submission" date="2018-07" db="EMBL/GenBank/DDBJ databases">
        <title>A high quality draft genome assembly of the barn swallow (H. rustica rustica).</title>
        <authorList>
            <person name="Formenti G."/>
            <person name="Chiara M."/>
            <person name="Poveda L."/>
            <person name="Francoijs K.-J."/>
            <person name="Bonisoli-Alquati A."/>
            <person name="Canova L."/>
            <person name="Gianfranceschi L."/>
            <person name="Horner D.S."/>
            <person name="Saino N."/>
        </authorList>
    </citation>
    <scope>NUCLEOTIDE SEQUENCE [LARGE SCALE GENOMIC DNA]</scope>
    <source>
        <strain evidence="27">Chelidonia</strain>
        <tissue evidence="27">Blood</tissue>
    </source>
</reference>
<evidence type="ECO:0000256" key="10">
    <source>
        <dbReference type="ARBA" id="ARBA00022630"/>
    </source>
</evidence>
<dbReference type="SUPFAM" id="SSF47741">
    <property type="entry name" value="CO dehydrogenase ISP C-domain like"/>
    <property type="match status" value="1"/>
</dbReference>
<dbReference type="Gene3D" id="3.30.43.10">
    <property type="entry name" value="Uridine Diphospho-n-acetylenolpyruvylglucosamine Reductase, domain 2"/>
    <property type="match status" value="1"/>
</dbReference>
<dbReference type="STRING" id="333673.A0A3M0KGF5"/>
<dbReference type="Pfam" id="PF00111">
    <property type="entry name" value="Fer2"/>
    <property type="match status" value="1"/>
</dbReference>
<evidence type="ECO:0000256" key="8">
    <source>
        <dbReference type="ARBA" id="ARBA00022490"/>
    </source>
</evidence>
<keyword evidence="9 25" id="KW-0500">Molybdenum</keyword>
<name>A0A3M0KGF5_HIRRU</name>
<dbReference type="GO" id="GO:0004855">
    <property type="term" value="F:xanthine oxidase activity"/>
    <property type="evidence" value="ECO:0007669"/>
    <property type="project" value="UniProtKB-EC"/>
</dbReference>
<dbReference type="Gene3D" id="3.90.1170.50">
    <property type="entry name" value="Aldehyde oxidase/xanthine dehydrogenase, a/b hammerhead"/>
    <property type="match status" value="1"/>
</dbReference>
<dbReference type="PROSITE" id="PS00559">
    <property type="entry name" value="MOLYBDOPTERIN_EUK"/>
    <property type="match status" value="1"/>
</dbReference>
<feature type="binding site" evidence="24">
    <location>
        <position position="550"/>
    </location>
    <ligand>
        <name>FAD</name>
        <dbReference type="ChEBI" id="CHEBI:57692"/>
    </ligand>
</feature>
<accession>A0A3M0KGF5</accession>
<feature type="binding site" evidence="24">
    <location>
        <position position="1043"/>
    </location>
    <ligand>
        <name>substrate</name>
    </ligand>
</feature>
<evidence type="ECO:0000256" key="18">
    <source>
        <dbReference type="ARBA" id="ARBA00023140"/>
    </source>
</evidence>
<dbReference type="InterPro" id="IPR016166">
    <property type="entry name" value="FAD-bd_PCMH"/>
</dbReference>
<evidence type="ECO:0000256" key="6">
    <source>
        <dbReference type="ARBA" id="ARBA00013221"/>
    </source>
</evidence>
<dbReference type="InterPro" id="IPR036856">
    <property type="entry name" value="Ald_Oxase/Xan_DH_a/b_sf"/>
</dbReference>
<dbReference type="InterPro" id="IPR022407">
    <property type="entry name" value="OxRdtase_Mopterin_BS"/>
</dbReference>
<evidence type="ECO:0000256" key="4">
    <source>
        <dbReference type="ARBA" id="ARBA00006849"/>
    </source>
</evidence>
<evidence type="ECO:0000256" key="15">
    <source>
        <dbReference type="ARBA" id="ARBA00023004"/>
    </source>
</evidence>
<dbReference type="Gene3D" id="3.10.20.30">
    <property type="match status" value="1"/>
</dbReference>
<evidence type="ECO:0000256" key="5">
    <source>
        <dbReference type="ARBA" id="ARBA00013123"/>
    </source>
</evidence>
<dbReference type="InterPro" id="IPR012675">
    <property type="entry name" value="Beta-grasp_dom_sf"/>
</dbReference>
<dbReference type="FunFam" id="3.30.43.10:FF:000001">
    <property type="entry name" value="Xanthine dehydrogenase/oxidase"/>
    <property type="match status" value="1"/>
</dbReference>
<dbReference type="InterPro" id="IPR014309">
    <property type="entry name" value="Xanthine_DH_Mopterin-bd_su"/>
</dbReference>
<feature type="binding site" evidence="24">
    <location>
        <position position="931"/>
    </location>
    <ligand>
        <name>substrate</name>
    </ligand>
</feature>
<keyword evidence="15 25" id="KW-0408">Iron</keyword>
<evidence type="ECO:0000313" key="28">
    <source>
        <dbReference type="Proteomes" id="UP000269221"/>
    </source>
</evidence>
<feature type="binding site" evidence="24">
    <location>
        <position position="532"/>
    </location>
    <ligand>
        <name>FAD</name>
        <dbReference type="ChEBI" id="CHEBI:57692"/>
    </ligand>
</feature>
<feature type="binding site" evidence="24">
    <location>
        <position position="465"/>
    </location>
    <ligand>
        <name>FAD</name>
        <dbReference type="ChEBI" id="CHEBI:57692"/>
    </ligand>
</feature>
<comment type="catalytic activity">
    <reaction evidence="20">
        <text>xanthine + O2 + H2O = urate + H2O2</text>
        <dbReference type="Rhea" id="RHEA:21132"/>
        <dbReference type="ChEBI" id="CHEBI:15377"/>
        <dbReference type="ChEBI" id="CHEBI:15379"/>
        <dbReference type="ChEBI" id="CHEBI:16240"/>
        <dbReference type="ChEBI" id="CHEBI:17712"/>
        <dbReference type="ChEBI" id="CHEBI:17775"/>
        <dbReference type="EC" id="1.17.3.2"/>
    </reaction>
</comment>
<dbReference type="EC" id="1.17.3.2" evidence="6"/>
<dbReference type="GO" id="GO:0004854">
    <property type="term" value="F:xanthine dehydrogenase activity"/>
    <property type="evidence" value="ECO:0007669"/>
    <property type="project" value="UniProtKB-EC"/>
</dbReference>
<evidence type="ECO:0000256" key="9">
    <source>
        <dbReference type="ARBA" id="ARBA00022505"/>
    </source>
</evidence>
<comment type="similarity">
    <text evidence="4">Belongs to the xanthine dehydrogenase family.</text>
</comment>
<evidence type="ECO:0000256" key="16">
    <source>
        <dbReference type="ARBA" id="ARBA00023014"/>
    </source>
</evidence>
<feature type="active site" description="Proton acceptor" evidence="23">
    <location>
        <position position="1390"/>
    </location>
</feature>
<evidence type="ECO:0000256" key="25">
    <source>
        <dbReference type="PIRSR" id="PIRSR000127-3"/>
    </source>
</evidence>
<evidence type="ECO:0000256" key="14">
    <source>
        <dbReference type="ARBA" id="ARBA00023002"/>
    </source>
</evidence>
<dbReference type="InterPro" id="IPR046867">
    <property type="entry name" value="AldOxase/xan_DH_MoCoBD2"/>
</dbReference>
<feature type="binding site" evidence="24">
    <location>
        <begin position="385"/>
        <end position="392"/>
    </location>
    <ligand>
        <name>FAD</name>
        <dbReference type="ChEBI" id="CHEBI:57692"/>
    </ligand>
</feature>
<feature type="binding site" evidence="25">
    <location>
        <position position="276"/>
    </location>
    <ligand>
        <name>[2Fe-2S] cluster</name>
        <dbReference type="ChEBI" id="CHEBI:190135"/>
        <label>2</label>
    </ligand>
</feature>
<evidence type="ECO:0000256" key="22">
    <source>
        <dbReference type="ARBA" id="ARBA00049517"/>
    </source>
</evidence>
<dbReference type="PANTHER" id="PTHR45444">
    <property type="entry name" value="XANTHINE DEHYDROGENASE"/>
    <property type="match status" value="1"/>
</dbReference>
<feature type="binding site" evidence="25">
    <location>
        <position position="190"/>
    </location>
    <ligand>
        <name>[2Fe-2S] cluster</name>
        <dbReference type="ChEBI" id="CHEBI:190135"/>
        <label>1</label>
    </ligand>
</feature>
<evidence type="ECO:0000256" key="11">
    <source>
        <dbReference type="ARBA" id="ARBA00022714"/>
    </source>
</evidence>
<dbReference type="InterPro" id="IPR016169">
    <property type="entry name" value="FAD-bd_PCMH_sub2"/>
</dbReference>
<dbReference type="PROSITE" id="PS51387">
    <property type="entry name" value="FAD_PCMH"/>
    <property type="match status" value="1"/>
</dbReference>
<dbReference type="InterPro" id="IPR005107">
    <property type="entry name" value="CO_DH_flav_C"/>
</dbReference>
<evidence type="ECO:0000256" key="17">
    <source>
        <dbReference type="ARBA" id="ARBA00023027"/>
    </source>
</evidence>
<dbReference type="PANTHER" id="PTHR45444:SF3">
    <property type="entry name" value="XANTHINE DEHYDROGENASE"/>
    <property type="match status" value="1"/>
</dbReference>
<comment type="cofactor">
    <cofactor evidence="25">
        <name>Mo-molybdopterin</name>
        <dbReference type="ChEBI" id="CHEBI:71302"/>
    </cofactor>
    <text evidence="25">Binds 1 Mo-molybdopterin (Mo-MPT) cofactor per subunit.</text>
</comment>
<keyword evidence="18" id="KW-0576">Peroxisome</keyword>
<feature type="binding site" evidence="25">
    <location>
        <position position="1208"/>
    </location>
    <ligand>
        <name>Mo-molybdopterin</name>
        <dbReference type="ChEBI" id="CHEBI:71302"/>
    </ligand>
    <ligandPart>
        <name>Mo</name>
        <dbReference type="ChEBI" id="CHEBI:28685"/>
    </ligandPart>
</feature>
<dbReference type="NCBIfam" id="TIGR02965">
    <property type="entry name" value="xanthine_xdhB"/>
    <property type="match status" value="1"/>
</dbReference>
<dbReference type="Pfam" id="PF03450">
    <property type="entry name" value="CO_deh_flav_C"/>
    <property type="match status" value="1"/>
</dbReference>
<keyword evidence="28" id="KW-1185">Reference proteome</keyword>
<sequence>MKLSPGNGSNWSSLKPKSPAMAQLEHESGKIAGKIGQQETSFQSSLSKRVYYFHQQMGKLITEIFRHFFQRGTCGRTPFIRLLIFITYSDAFAHCGFPDASIGALACILFTAIKGQLATRSLLEELGLLRGSRVARKPKLTIVCLEETISLPQVVEKDVDPETTLLTYLRRKLGLCGTKLGCGEGGCGACTVMISKYDPFRKKILYPLQPQLCNREIKWGQIQVPDIPDMERIAKSHGSQCGFCTPGIVMSMYTLLRNNPEPHMEDIEDAFQGNLCRCTGYRPILEGYRTFAKNGGCCGGKANGPGCCMNGKEDSVKMTSSSLFNSSEFQPLDPTQEPIFPPELMTQSNKQQKQMCFKGERVMWIQPTTLSELVALKSQYPNAKLVVGNTEVGIEMRLKNLLYPVIIAPAWIPEMNAVQHTETGVTIGAACTLKSVEEVMKKAVADLPAYKTEIFQAVLEQLRWFAGPQIRNVAAIGGNIMTASPISDLNPVLMASGSKLTLVSKEGKRTVTMDEKFFTGYRKTIVKPEEILLSVEIPYSKKGEYFSAFKQASRREDDIAIVTCGMRVLFQDGTSRVEEIKLSYGGMAPTTVLALKTCKELTGRDWNEKLLQDACRLLSAEMDLSPSAPGGMVDFRRTLTLSFFFKFYLTVLQKLSKTGTKTMCEPVPSNYISATELFHKDPIANAQLFQEVPKGQAVEDMVGRPLVHVSAAKQASGEAVYCDDIPHFENELYLTLVTSTKAHAKILSVDASEAQSVPGFVCFVSAKDVPGSNITGIANDETVFAKDVVTCVGHIIGAVLADTQEHSRRAAKAVKIKYEELKPIVTIQEAIEKQSFFKDIKRINKGDVKKGFEESDHILEGEMYLGGQEHFYLETHCTLAVPKGEDGEMELFVSTQNPTKTQEFAANALGVPSNRVVVRVKRMGGGFGGKETRSTILTSVVAVAAFKTGRAVRCMLDRDEDMLISGGRHPFLGRYKVGFMKNGKVKSLEVSYYSNGGNSIDLSHGVMDRALLHLDNSYNIPNVSSVGIVCKTNLPSNTAFRGFGGPQGMMIAECWMSDLARKCGLPPEEVRKLNLYHEGDTTHFNQKLEGFTLRRCWDECLSSSSYHARKKLIEEFNKQNRWKKRGMSIIPTKFGISFTVPFLNQAGALVHVYTDGSVLLTHGGTEMGQGLHTKMIQVASRALGVPTSKIYISETSTNTVPNTSPTAASVSADINGMAVHNACQTILKRLEPIKESNPKGSWEDWIKTAYESCVSLSATGFYRIPDVGYDFEKNEGKPFSYFSYGVACSEVEIDCLTGDHKNIRTDIVMDVGTSLNPAIDIGQIEGAFVQGIGLFTMEELRYSPEGNLYTRGPGMYKIPAFGDIPTEFYVSLLRDCPNSKAVYSSKAVGEPPLFLSASVFYAIKDAIYSARKDSGLTEAFRLDSPATPERIRNACVDIFTKMKSILRRGTMPSCQTVKYCVQ</sequence>
<evidence type="ECO:0000259" key="26">
    <source>
        <dbReference type="PROSITE" id="PS51387"/>
    </source>
</evidence>
<keyword evidence="10" id="KW-0285">Flavoprotein</keyword>
<dbReference type="InterPro" id="IPR001041">
    <property type="entry name" value="2Fe-2S_ferredoxin-type"/>
</dbReference>
<dbReference type="Gene3D" id="3.30.365.10">
    <property type="entry name" value="Aldehyde oxidase/xanthine dehydrogenase, molybdopterin binding domain"/>
    <property type="match status" value="5"/>
</dbReference>
<evidence type="ECO:0000256" key="3">
    <source>
        <dbReference type="ARBA" id="ARBA00004496"/>
    </source>
</evidence>
<feature type="domain" description="FAD-binding PCMH-type" evidence="26">
    <location>
        <begin position="357"/>
        <end position="542"/>
    </location>
</feature>